<protein>
    <submittedName>
        <fullName evidence="3">Uncharacterized protein</fullName>
    </submittedName>
</protein>
<sequence>MFDWIAQLRVLAQRDGEEWVNILFIVAVAVFWAIGGLIKAAGARKNAPQNRREDRPRPVDAQRKDTWQQRLARKAEEIKQAADERIRTLQERVESPSSAPEAPGRDRSNQGRVTVRTRRGGESVLVYERNDPRKAAEEKQRRAAAQAAQAQHAAESRRRAHLAPKPPRATPVHGSLPDALTAMGQRPEPLDLDESLPDAAPQAGYSASSLIDSTDADALKRAILHCEILGKPLSLRDRFPSASDF</sequence>
<feature type="region of interest" description="Disordered" evidence="1">
    <location>
        <begin position="43"/>
        <end position="69"/>
    </location>
</feature>
<dbReference type="AlphaFoldDB" id="A0AAW6TTT8"/>
<accession>A0AAW6TTT8</accession>
<proteinExistence type="predicted"/>
<evidence type="ECO:0000256" key="2">
    <source>
        <dbReference type="SAM" id="Phobius"/>
    </source>
</evidence>
<feature type="transmembrane region" description="Helical" evidence="2">
    <location>
        <begin position="20"/>
        <end position="42"/>
    </location>
</feature>
<keyword evidence="2" id="KW-1133">Transmembrane helix</keyword>
<name>A0AAW6TTT8_9BACT</name>
<feature type="region of interest" description="Disordered" evidence="1">
    <location>
        <begin position="90"/>
        <end position="194"/>
    </location>
</feature>
<feature type="compositionally biased region" description="Basic and acidic residues" evidence="1">
    <location>
        <begin position="128"/>
        <end position="141"/>
    </location>
</feature>
<keyword evidence="4" id="KW-1185">Reference proteome</keyword>
<feature type="compositionally biased region" description="Basic and acidic residues" evidence="1">
    <location>
        <begin position="50"/>
        <end position="69"/>
    </location>
</feature>
<organism evidence="3 4">
    <name type="scientific">Anaerobaca lacustris</name>
    <dbReference type="NCBI Taxonomy" id="3044600"/>
    <lineage>
        <taxon>Bacteria</taxon>
        <taxon>Pseudomonadati</taxon>
        <taxon>Planctomycetota</taxon>
        <taxon>Phycisphaerae</taxon>
        <taxon>Sedimentisphaerales</taxon>
        <taxon>Anaerobacaceae</taxon>
        <taxon>Anaerobaca</taxon>
    </lineage>
</organism>
<feature type="compositionally biased region" description="Low complexity" evidence="1">
    <location>
        <begin position="143"/>
        <end position="153"/>
    </location>
</feature>
<gene>
    <name evidence="3" type="ORF">QJ522_02330</name>
</gene>
<dbReference type="EMBL" id="JASCXX010000002">
    <property type="protein sequence ID" value="MDI6447867.1"/>
    <property type="molecule type" value="Genomic_DNA"/>
</dbReference>
<dbReference type="Proteomes" id="UP001431776">
    <property type="component" value="Unassembled WGS sequence"/>
</dbReference>
<keyword evidence="2" id="KW-0812">Transmembrane</keyword>
<evidence type="ECO:0000313" key="4">
    <source>
        <dbReference type="Proteomes" id="UP001431776"/>
    </source>
</evidence>
<reference evidence="3" key="1">
    <citation type="submission" date="2023-05" db="EMBL/GenBank/DDBJ databases">
        <title>Anaerotaeda fermentans gen. nov., sp. nov., a novel anaerobic planctomycete of the new family within the order Sedimentisphaerales isolated from Taman Peninsula, Russia.</title>
        <authorList>
            <person name="Khomyakova M.A."/>
            <person name="Merkel A.Y."/>
            <person name="Slobodkin A.I."/>
        </authorList>
    </citation>
    <scope>NUCLEOTIDE SEQUENCE</scope>
    <source>
        <strain evidence="3">M17dextr</strain>
    </source>
</reference>
<comment type="caution">
    <text evidence="3">The sequence shown here is derived from an EMBL/GenBank/DDBJ whole genome shotgun (WGS) entry which is preliminary data.</text>
</comment>
<evidence type="ECO:0000256" key="1">
    <source>
        <dbReference type="SAM" id="MobiDB-lite"/>
    </source>
</evidence>
<evidence type="ECO:0000313" key="3">
    <source>
        <dbReference type="EMBL" id="MDI6447867.1"/>
    </source>
</evidence>
<keyword evidence="2" id="KW-0472">Membrane</keyword>
<dbReference type="RefSeq" id="WP_349243278.1">
    <property type="nucleotide sequence ID" value="NZ_JASCXX010000002.1"/>
</dbReference>